<organism evidence="1 2">
    <name type="scientific">Gracilibacillus pellucidus</name>
    <dbReference type="NCBI Taxonomy" id="3095368"/>
    <lineage>
        <taxon>Bacteria</taxon>
        <taxon>Bacillati</taxon>
        <taxon>Bacillota</taxon>
        <taxon>Bacilli</taxon>
        <taxon>Bacillales</taxon>
        <taxon>Bacillaceae</taxon>
        <taxon>Gracilibacillus</taxon>
    </lineage>
</organism>
<sequence length="59" mass="6878">MKVIQFPDLLNMRDRDVFNLRDMLQSSQYANILMMVTYAPEPGKNESAAYDFGVMMKNK</sequence>
<proteinExistence type="predicted"/>
<gene>
    <name evidence="1" type="ORF">SH601_04950</name>
</gene>
<dbReference type="EMBL" id="JAWZSR010000002">
    <property type="protein sequence ID" value="MDX8045331.1"/>
    <property type="molecule type" value="Genomic_DNA"/>
</dbReference>
<name>A0ACC6M358_9BACI</name>
<evidence type="ECO:0000313" key="1">
    <source>
        <dbReference type="EMBL" id="MDX8045331.1"/>
    </source>
</evidence>
<reference evidence="1" key="1">
    <citation type="submission" date="2023-11" db="EMBL/GenBank/DDBJ databases">
        <title>Gracilibacillus pellucida a moderately halophilic bacterium isolated from saline soil in Xinjiang province.</title>
        <authorList>
            <person name="Zhang Z."/>
            <person name="Tan F."/>
            <person name="Wang Y."/>
            <person name="Xia M."/>
        </authorList>
    </citation>
    <scope>NUCLEOTIDE SEQUENCE</scope>
    <source>
        <strain evidence="1">S3-1-1</strain>
    </source>
</reference>
<evidence type="ECO:0000313" key="2">
    <source>
        <dbReference type="Proteomes" id="UP001277972"/>
    </source>
</evidence>
<protein>
    <submittedName>
        <fullName evidence="1">Uncharacterized protein</fullName>
    </submittedName>
</protein>
<keyword evidence="2" id="KW-1185">Reference proteome</keyword>
<comment type="caution">
    <text evidence="1">The sequence shown here is derived from an EMBL/GenBank/DDBJ whole genome shotgun (WGS) entry which is preliminary data.</text>
</comment>
<dbReference type="Proteomes" id="UP001277972">
    <property type="component" value="Unassembled WGS sequence"/>
</dbReference>
<accession>A0ACC6M358</accession>